<keyword evidence="4 6" id="KW-0472">Membrane</keyword>
<dbReference type="PROSITE" id="PS50850">
    <property type="entry name" value="MFS"/>
    <property type="match status" value="1"/>
</dbReference>
<feature type="transmembrane region" description="Helical" evidence="6">
    <location>
        <begin position="289"/>
        <end position="309"/>
    </location>
</feature>
<gene>
    <name evidence="8" type="ORF">SAMN05660874_04861</name>
</gene>
<dbReference type="EMBL" id="FOZX01000010">
    <property type="protein sequence ID" value="SFS99979.1"/>
    <property type="molecule type" value="Genomic_DNA"/>
</dbReference>
<feature type="transmembrane region" description="Helical" evidence="6">
    <location>
        <begin position="170"/>
        <end position="191"/>
    </location>
</feature>
<sequence>MKPQNDPEASASSSTPTKVTPPPDTPTSGGEPTPVSSRYIWLMVVAQFGVFLALITPIAVSLSIRVAQLAPGHEEYLGYVTGAGAAVSVLVGPLLGVLSDRTRSRLGRRKPFLIAGLVLGPISLVVIALAPSMIVLALGWIMSQVTWGLALGGLTNSMADRVPEQQRGRLAGFVGFVNLVAPVAGVGLSSGLAGNNLLLFGIPGLLGALLLAPFILFIPESDSRNMPDMGRLSPGTVLGKYVFNPARYPDYSLNLLGRALFYFGLTLCTTFTAFFLASRMGVGVQNVAGTMAVLSALGVVATAIGALGSGFLSDRLRRRRAFVLASGILFGLGSVGMALSPTVPLLFASQLTTSLALGMFSSVDQALALDVLPERATNAGRFMAIFGLTASIPQSVAPLVAPVFLTIGVAAGQKNYPLLFAIAGAFTVLGGIVITRIRSVR</sequence>
<reference evidence="9" key="1">
    <citation type="submission" date="2016-10" db="EMBL/GenBank/DDBJ databases">
        <authorList>
            <person name="Varghese N."/>
            <person name="Submissions S."/>
        </authorList>
    </citation>
    <scope>NUCLEOTIDE SEQUENCE [LARGE SCALE GENOMIC DNA]</scope>
    <source>
        <strain evidence="9">DSM 44771</strain>
    </source>
</reference>
<feature type="transmembrane region" description="Helical" evidence="6">
    <location>
        <begin position="76"/>
        <end position="99"/>
    </location>
</feature>
<dbReference type="Gene3D" id="1.20.1250.20">
    <property type="entry name" value="MFS general substrate transporter like domains"/>
    <property type="match status" value="2"/>
</dbReference>
<name>A0A1I6UES7_9PSEU</name>
<dbReference type="InterPro" id="IPR036259">
    <property type="entry name" value="MFS_trans_sf"/>
</dbReference>
<evidence type="ECO:0000256" key="1">
    <source>
        <dbReference type="ARBA" id="ARBA00004651"/>
    </source>
</evidence>
<dbReference type="GO" id="GO:0006814">
    <property type="term" value="P:sodium ion transport"/>
    <property type="evidence" value="ECO:0007669"/>
    <property type="project" value="InterPro"/>
</dbReference>
<feature type="transmembrane region" description="Helical" evidence="6">
    <location>
        <begin position="111"/>
        <end position="131"/>
    </location>
</feature>
<dbReference type="Pfam" id="PF07690">
    <property type="entry name" value="MFS_1"/>
    <property type="match status" value="1"/>
</dbReference>
<evidence type="ECO:0000256" key="3">
    <source>
        <dbReference type="ARBA" id="ARBA00022989"/>
    </source>
</evidence>
<feature type="transmembrane region" description="Helical" evidence="6">
    <location>
        <begin position="39"/>
        <end position="64"/>
    </location>
</feature>
<protein>
    <submittedName>
        <fullName evidence="8">MFS-type transporter involved in bile tolerance, Atg22 family</fullName>
    </submittedName>
</protein>
<dbReference type="InterPro" id="IPR011701">
    <property type="entry name" value="MFS"/>
</dbReference>
<dbReference type="AlphaFoldDB" id="A0A1I6UES7"/>
<dbReference type="RefSeq" id="WP_245776093.1">
    <property type="nucleotide sequence ID" value="NZ_FOZX01000010.1"/>
</dbReference>
<evidence type="ECO:0000256" key="6">
    <source>
        <dbReference type="SAM" id="Phobius"/>
    </source>
</evidence>
<dbReference type="PANTHER" id="PTHR23528:SF1">
    <property type="entry name" value="MAJOR FACILITATOR SUPERFAMILY (MFS) PROFILE DOMAIN-CONTAINING PROTEIN"/>
    <property type="match status" value="1"/>
</dbReference>
<dbReference type="STRING" id="95161.SAMN05660874_04861"/>
<dbReference type="SUPFAM" id="SSF103473">
    <property type="entry name" value="MFS general substrate transporter"/>
    <property type="match status" value="1"/>
</dbReference>
<feature type="domain" description="Major facilitator superfamily (MFS) profile" evidence="7">
    <location>
        <begin position="42"/>
        <end position="441"/>
    </location>
</feature>
<feature type="region of interest" description="Disordered" evidence="5">
    <location>
        <begin position="1"/>
        <end position="32"/>
    </location>
</feature>
<evidence type="ECO:0000256" key="4">
    <source>
        <dbReference type="ARBA" id="ARBA00023136"/>
    </source>
</evidence>
<evidence type="ECO:0000313" key="9">
    <source>
        <dbReference type="Proteomes" id="UP000198852"/>
    </source>
</evidence>
<dbReference type="PANTHER" id="PTHR23528">
    <property type="match status" value="1"/>
</dbReference>
<accession>A0A1I6UES7</accession>
<feature type="transmembrane region" description="Helical" evidence="6">
    <location>
        <begin position="384"/>
        <end position="410"/>
    </location>
</feature>
<evidence type="ECO:0000256" key="5">
    <source>
        <dbReference type="SAM" id="MobiDB-lite"/>
    </source>
</evidence>
<dbReference type="PROSITE" id="PS00872">
    <property type="entry name" value="NA_GALACTOSIDE_SYMP"/>
    <property type="match status" value="1"/>
</dbReference>
<dbReference type="Proteomes" id="UP000198852">
    <property type="component" value="Unassembled WGS sequence"/>
</dbReference>
<organism evidence="8 9">
    <name type="scientific">Saccharopolyspora flava</name>
    <dbReference type="NCBI Taxonomy" id="95161"/>
    <lineage>
        <taxon>Bacteria</taxon>
        <taxon>Bacillati</taxon>
        <taxon>Actinomycetota</taxon>
        <taxon>Actinomycetes</taxon>
        <taxon>Pseudonocardiales</taxon>
        <taxon>Pseudonocardiaceae</taxon>
        <taxon>Saccharopolyspora</taxon>
    </lineage>
</organism>
<dbReference type="GO" id="GO:0005886">
    <property type="term" value="C:plasma membrane"/>
    <property type="evidence" value="ECO:0007669"/>
    <property type="project" value="UniProtKB-SubCell"/>
</dbReference>
<keyword evidence="9" id="KW-1185">Reference proteome</keyword>
<feature type="transmembrane region" description="Helical" evidence="6">
    <location>
        <begin position="259"/>
        <end position="277"/>
    </location>
</feature>
<feature type="transmembrane region" description="Helical" evidence="6">
    <location>
        <begin position="197"/>
        <end position="218"/>
    </location>
</feature>
<keyword evidence="2 6" id="KW-0812">Transmembrane</keyword>
<feature type="transmembrane region" description="Helical" evidence="6">
    <location>
        <begin position="137"/>
        <end position="158"/>
    </location>
</feature>
<dbReference type="InterPro" id="IPR020846">
    <property type="entry name" value="MFS_dom"/>
</dbReference>
<evidence type="ECO:0000313" key="8">
    <source>
        <dbReference type="EMBL" id="SFS99979.1"/>
    </source>
</evidence>
<feature type="transmembrane region" description="Helical" evidence="6">
    <location>
        <begin position="321"/>
        <end position="339"/>
    </location>
</feature>
<evidence type="ECO:0000256" key="2">
    <source>
        <dbReference type="ARBA" id="ARBA00022692"/>
    </source>
</evidence>
<keyword evidence="3 6" id="KW-1133">Transmembrane helix</keyword>
<comment type="subcellular location">
    <subcellularLocation>
        <location evidence="1">Cell membrane</location>
        <topology evidence="1">Multi-pass membrane protein</topology>
    </subcellularLocation>
</comment>
<proteinExistence type="predicted"/>
<evidence type="ECO:0000259" key="7">
    <source>
        <dbReference type="PROSITE" id="PS50850"/>
    </source>
</evidence>
<dbReference type="GO" id="GO:0022857">
    <property type="term" value="F:transmembrane transporter activity"/>
    <property type="evidence" value="ECO:0007669"/>
    <property type="project" value="InterPro"/>
</dbReference>
<dbReference type="CDD" id="cd06174">
    <property type="entry name" value="MFS"/>
    <property type="match status" value="1"/>
</dbReference>
<dbReference type="InterPro" id="IPR018043">
    <property type="entry name" value="Na/Gal_symport_CS"/>
</dbReference>
<feature type="transmembrane region" description="Helical" evidence="6">
    <location>
        <begin position="416"/>
        <end position="435"/>
    </location>
</feature>